<proteinExistence type="predicted"/>
<gene>
    <name evidence="2" type="ORF">KL86PLE_100257</name>
</gene>
<protein>
    <submittedName>
        <fullName evidence="2">Putative head morphogenesis protein SPP1 gp7</fullName>
    </submittedName>
</protein>
<dbReference type="RefSeq" id="WP_288199059.1">
    <property type="nucleotide sequence ID" value="NZ_LT608334.1"/>
</dbReference>
<dbReference type="Pfam" id="PF04233">
    <property type="entry name" value="Phage_Mu_F"/>
    <property type="match status" value="1"/>
</dbReference>
<dbReference type="InterPro" id="IPR006528">
    <property type="entry name" value="Phage_head_morphogenesis_dom"/>
</dbReference>
<evidence type="ECO:0000313" key="2">
    <source>
        <dbReference type="EMBL" id="SCM71544.1"/>
    </source>
</evidence>
<organism evidence="2">
    <name type="scientific">uncultured Pleomorphomonas sp</name>
    <dbReference type="NCBI Taxonomy" id="442121"/>
    <lineage>
        <taxon>Bacteria</taxon>
        <taxon>Pseudomonadati</taxon>
        <taxon>Pseudomonadota</taxon>
        <taxon>Alphaproteobacteria</taxon>
        <taxon>Hyphomicrobiales</taxon>
        <taxon>Pleomorphomonadaceae</taxon>
        <taxon>Pleomorphomonas</taxon>
        <taxon>environmental samples</taxon>
    </lineage>
</organism>
<reference evidence="2" key="1">
    <citation type="submission" date="2016-08" db="EMBL/GenBank/DDBJ databases">
        <authorList>
            <person name="Seilhamer J.J."/>
        </authorList>
    </citation>
    <scope>NUCLEOTIDE SEQUENCE</scope>
    <source>
        <strain evidence="2">86</strain>
    </source>
</reference>
<accession>A0A212L1U8</accession>
<sequence length="377" mass="41606">MTFLHHPISSTFACEPIRKDRRADISEIERLAQKVEPSLSRAILKALQEQQDAIDLRALIKALKTGSAANVLNVLETSIGSAGKVAVEQALMNGAAAAGAATAKTVARITRTEFHFSVLNPGLIDWLGTYSFGLIRQIDNTTREAVREAVITGMKAGKNPVDTAREIRQVVGLTDRQAKAVANYRKQLETFHLRSKASGFGLGGQIDRVNGRQVFRPDKDGTPLDGIDERRLRDFRYDGQLQRAMETGKPLSKAQIDKMVDAYRRKYLKYRAETIARTEALRATNMGVQNAWKQAIDTGKVPEQLVRRQWILAKDERLCSHCAPIPGMNPKQGVPFGQSFKTPVGPVVLPPLHPNCRCTVFLRVYEPSQLSGPGPSG</sequence>
<feature type="domain" description="Phage head morphogenesis" evidence="1">
    <location>
        <begin position="241"/>
        <end position="360"/>
    </location>
</feature>
<dbReference type="AlphaFoldDB" id="A0A212L1U8"/>
<name>A0A212L1U8_9HYPH</name>
<dbReference type="EMBL" id="FMJD01000002">
    <property type="protein sequence ID" value="SCM71544.1"/>
    <property type="molecule type" value="Genomic_DNA"/>
</dbReference>
<evidence type="ECO:0000259" key="1">
    <source>
        <dbReference type="Pfam" id="PF04233"/>
    </source>
</evidence>